<dbReference type="GO" id="GO:0015833">
    <property type="term" value="P:peptide transport"/>
    <property type="evidence" value="ECO:0007669"/>
    <property type="project" value="TreeGrafter"/>
</dbReference>
<dbReference type="Proteomes" id="UP000295131">
    <property type="component" value="Unassembled WGS sequence"/>
</dbReference>
<dbReference type="GO" id="GO:1904680">
    <property type="term" value="F:peptide transmembrane transporter activity"/>
    <property type="evidence" value="ECO:0007669"/>
    <property type="project" value="TreeGrafter"/>
</dbReference>
<organism evidence="6 7">
    <name type="scientific">Pseudohoeflea suaedae</name>
    <dbReference type="NCBI Taxonomy" id="877384"/>
    <lineage>
        <taxon>Bacteria</taxon>
        <taxon>Pseudomonadati</taxon>
        <taxon>Pseudomonadota</taxon>
        <taxon>Alphaproteobacteria</taxon>
        <taxon>Hyphomicrobiales</taxon>
        <taxon>Rhizobiaceae</taxon>
        <taxon>Pseudohoeflea</taxon>
    </lineage>
</organism>
<comment type="caution">
    <text evidence="6">The sequence shown here is derived from an EMBL/GenBank/DDBJ whole genome shotgun (WGS) entry which is preliminary data.</text>
</comment>
<sequence>MAAPVLAEPKTELVLAIGGEPDTGYDPLLGWGRYGHPLFQSTLLKRDAELATRPDLARSWSLSADRLTWTIELRKDARFSDGAPLTATDVAFTFNEGAKAGGALDLTVLKRATAIDDTTVRIELKQPWITFAENFYSLGIVPAARYGEGYASDPVGSGPYRLVSWTHGEQLIVEANPDYYGPRAEFEKITFLFTDEDTSLAAARAGQVDMVSVPAALADLTPDGFKLLSVQSVDNRGITFPIPEPGLGEDGKVIGNAITSDRAIRRAINLGIDRDKLVEVALLGHGTPAYGPADGLPWSNPEAGISYDPEKARALLDEAGWIAGDDGIRARNGVRAAFAINYPASDSTRQALTVALAELLKPLGIEATARGQSWDRIEAVMHAEPVMFGWGSHSPLEVYNLYQSRLSGVDYFNVGYFSDAAVDGHLAAAQAAGSLEASHEQWRQAAWDGSDGFGPKGEAGWAWLVNLDHLYFVNECLDVGATQTEPHGHGWPITALIEQWRWTCE</sequence>
<dbReference type="PANTHER" id="PTHR30290">
    <property type="entry name" value="PERIPLASMIC BINDING COMPONENT OF ABC TRANSPORTER"/>
    <property type="match status" value="1"/>
</dbReference>
<feature type="domain" description="Solute-binding protein family 5" evidence="5">
    <location>
        <begin position="53"/>
        <end position="399"/>
    </location>
</feature>
<gene>
    <name evidence="6" type="ORF">E2A64_13430</name>
</gene>
<accession>A0A4R5PKW7</accession>
<evidence type="ECO:0000256" key="3">
    <source>
        <dbReference type="ARBA" id="ARBA00022448"/>
    </source>
</evidence>
<evidence type="ECO:0000259" key="5">
    <source>
        <dbReference type="Pfam" id="PF00496"/>
    </source>
</evidence>
<dbReference type="Gene3D" id="3.40.190.10">
    <property type="entry name" value="Periplasmic binding protein-like II"/>
    <property type="match status" value="1"/>
</dbReference>
<dbReference type="Gene3D" id="3.10.105.10">
    <property type="entry name" value="Dipeptide-binding Protein, Domain 3"/>
    <property type="match status" value="1"/>
</dbReference>
<evidence type="ECO:0000256" key="4">
    <source>
        <dbReference type="ARBA" id="ARBA00022729"/>
    </source>
</evidence>
<evidence type="ECO:0000313" key="7">
    <source>
        <dbReference type="Proteomes" id="UP000295131"/>
    </source>
</evidence>
<reference evidence="6 7" key="1">
    <citation type="journal article" date="2013" name="Int. J. Syst. Evol. Microbiol.">
        <title>Hoeflea suaedae sp. nov., an endophytic bacterium isolated from the root of the halophyte Suaeda maritima.</title>
        <authorList>
            <person name="Chung E.J."/>
            <person name="Park J.A."/>
            <person name="Pramanik P."/>
            <person name="Bibi F."/>
            <person name="Jeon C.O."/>
            <person name="Chung Y.R."/>
        </authorList>
    </citation>
    <scope>NUCLEOTIDE SEQUENCE [LARGE SCALE GENOMIC DNA]</scope>
    <source>
        <strain evidence="6 7">YC6898</strain>
    </source>
</reference>
<keyword evidence="7" id="KW-1185">Reference proteome</keyword>
<name>A0A4R5PKW7_9HYPH</name>
<dbReference type="CDD" id="cd08518">
    <property type="entry name" value="PBP2_NikA_DppA_OppA_like_19"/>
    <property type="match status" value="1"/>
</dbReference>
<evidence type="ECO:0000313" key="6">
    <source>
        <dbReference type="EMBL" id="TDH36377.1"/>
    </source>
</evidence>
<dbReference type="SUPFAM" id="SSF53850">
    <property type="entry name" value="Periplasmic binding protein-like II"/>
    <property type="match status" value="1"/>
</dbReference>
<keyword evidence="4" id="KW-0732">Signal</keyword>
<dbReference type="OrthoDB" id="9803988at2"/>
<keyword evidence="3" id="KW-0813">Transport</keyword>
<dbReference type="InterPro" id="IPR030678">
    <property type="entry name" value="Peptide/Ni-bd"/>
</dbReference>
<dbReference type="PIRSF" id="PIRSF002741">
    <property type="entry name" value="MppA"/>
    <property type="match status" value="1"/>
</dbReference>
<evidence type="ECO:0000256" key="2">
    <source>
        <dbReference type="ARBA" id="ARBA00005695"/>
    </source>
</evidence>
<dbReference type="EMBL" id="SMSI01000002">
    <property type="protein sequence ID" value="TDH36377.1"/>
    <property type="molecule type" value="Genomic_DNA"/>
</dbReference>
<protein>
    <submittedName>
        <fullName evidence="6">ABC transporter substrate-binding protein</fullName>
    </submittedName>
</protein>
<dbReference type="Pfam" id="PF00496">
    <property type="entry name" value="SBP_bac_5"/>
    <property type="match status" value="1"/>
</dbReference>
<dbReference type="InterPro" id="IPR039424">
    <property type="entry name" value="SBP_5"/>
</dbReference>
<dbReference type="InterPro" id="IPR000914">
    <property type="entry name" value="SBP_5_dom"/>
</dbReference>
<dbReference type="AlphaFoldDB" id="A0A4R5PKW7"/>
<comment type="similarity">
    <text evidence="2">Belongs to the bacterial solute-binding protein 5 family.</text>
</comment>
<dbReference type="GO" id="GO:0030288">
    <property type="term" value="C:outer membrane-bounded periplasmic space"/>
    <property type="evidence" value="ECO:0007669"/>
    <property type="project" value="UniProtKB-ARBA"/>
</dbReference>
<dbReference type="PANTHER" id="PTHR30290:SF9">
    <property type="entry name" value="OLIGOPEPTIDE-BINDING PROTEIN APPA"/>
    <property type="match status" value="1"/>
</dbReference>
<proteinExistence type="inferred from homology"/>
<dbReference type="GO" id="GO:0043190">
    <property type="term" value="C:ATP-binding cassette (ABC) transporter complex"/>
    <property type="evidence" value="ECO:0007669"/>
    <property type="project" value="InterPro"/>
</dbReference>
<evidence type="ECO:0000256" key="1">
    <source>
        <dbReference type="ARBA" id="ARBA00004418"/>
    </source>
</evidence>
<comment type="subcellular location">
    <subcellularLocation>
        <location evidence="1">Periplasm</location>
    </subcellularLocation>
</comment>